<keyword evidence="3" id="KW-1185">Reference proteome</keyword>
<evidence type="ECO:0000313" key="2">
    <source>
        <dbReference type="EMBL" id="KAG2171361.1"/>
    </source>
</evidence>
<evidence type="ECO:0000259" key="1">
    <source>
        <dbReference type="Pfam" id="PF03795"/>
    </source>
</evidence>
<dbReference type="AlphaFoldDB" id="A0A8H7PDG9"/>
<organism evidence="2 3">
    <name type="scientific">Mortierella isabellina</name>
    <name type="common">Filamentous fungus</name>
    <name type="synonym">Umbelopsis isabellina</name>
    <dbReference type="NCBI Taxonomy" id="91625"/>
    <lineage>
        <taxon>Eukaryota</taxon>
        <taxon>Fungi</taxon>
        <taxon>Fungi incertae sedis</taxon>
        <taxon>Mucoromycota</taxon>
        <taxon>Mucoromycotina</taxon>
        <taxon>Umbelopsidomycetes</taxon>
        <taxon>Umbelopsidales</taxon>
        <taxon>Umbelopsidaceae</taxon>
        <taxon>Umbelopsis</taxon>
    </lineage>
</organism>
<sequence>MRFIFLAYDHTDPGALDRRLAVRQEHLKEAVPDKRNGFIIEGGAILDNHTVSITTPDSKKMIGSSMLIEAESEQAAWDRLRRDIYCTGNVWNMEKATLIPVINGFGDVK</sequence>
<protein>
    <recommendedName>
        <fullName evidence="1">YCII-related domain-containing protein</fullName>
    </recommendedName>
</protein>
<reference evidence="2" key="1">
    <citation type="submission" date="2020-12" db="EMBL/GenBank/DDBJ databases">
        <title>Metabolic potential, ecology and presence of endohyphal bacteria is reflected in genomic diversity of Mucoromycotina.</title>
        <authorList>
            <person name="Muszewska A."/>
            <person name="Okrasinska A."/>
            <person name="Steczkiewicz K."/>
            <person name="Drgas O."/>
            <person name="Orlowska M."/>
            <person name="Perlinska-Lenart U."/>
            <person name="Aleksandrzak-Piekarczyk T."/>
            <person name="Szatraj K."/>
            <person name="Zielenkiewicz U."/>
            <person name="Pilsyk S."/>
            <person name="Malc E."/>
            <person name="Mieczkowski P."/>
            <person name="Kruszewska J.S."/>
            <person name="Biernat P."/>
            <person name="Pawlowska J."/>
        </authorList>
    </citation>
    <scope>NUCLEOTIDE SEQUENCE</scope>
    <source>
        <strain evidence="2">WA0000067209</strain>
    </source>
</reference>
<name>A0A8H7PDG9_MORIS</name>
<comment type="caution">
    <text evidence="2">The sequence shown here is derived from an EMBL/GenBank/DDBJ whole genome shotgun (WGS) entry which is preliminary data.</text>
</comment>
<dbReference type="EMBL" id="JAEPQZ010000021">
    <property type="protein sequence ID" value="KAG2171361.1"/>
    <property type="molecule type" value="Genomic_DNA"/>
</dbReference>
<dbReference type="Gene3D" id="3.30.70.1060">
    <property type="entry name" value="Dimeric alpha+beta barrel"/>
    <property type="match status" value="1"/>
</dbReference>
<dbReference type="PANTHER" id="PTHR33606">
    <property type="entry name" value="PROTEIN YCII"/>
    <property type="match status" value="1"/>
</dbReference>
<dbReference type="InterPro" id="IPR011008">
    <property type="entry name" value="Dimeric_a/b-barrel"/>
</dbReference>
<evidence type="ECO:0000313" key="3">
    <source>
        <dbReference type="Proteomes" id="UP000654370"/>
    </source>
</evidence>
<dbReference type="Proteomes" id="UP000654370">
    <property type="component" value="Unassembled WGS sequence"/>
</dbReference>
<dbReference type="InterPro" id="IPR005545">
    <property type="entry name" value="YCII"/>
</dbReference>
<dbReference type="SUPFAM" id="SSF54909">
    <property type="entry name" value="Dimeric alpha+beta barrel"/>
    <property type="match status" value="1"/>
</dbReference>
<dbReference type="Pfam" id="PF03795">
    <property type="entry name" value="YCII"/>
    <property type="match status" value="1"/>
</dbReference>
<gene>
    <name evidence="2" type="ORF">INT43_009022</name>
</gene>
<feature type="domain" description="YCII-related" evidence="1">
    <location>
        <begin position="1"/>
        <end position="88"/>
    </location>
</feature>
<dbReference type="PANTHER" id="PTHR33606:SF3">
    <property type="entry name" value="PROTEIN YCII"/>
    <property type="match status" value="1"/>
</dbReference>
<dbReference type="OrthoDB" id="5519740at2759"/>
<proteinExistence type="predicted"/>
<dbReference type="InterPro" id="IPR051807">
    <property type="entry name" value="Sec-metab_biosynth-assoc"/>
</dbReference>
<accession>A0A8H7PDG9</accession>